<organism evidence="1 2">
    <name type="scientific">Portunus trituberculatus</name>
    <name type="common">Swimming crab</name>
    <name type="synonym">Neptunus trituberculatus</name>
    <dbReference type="NCBI Taxonomy" id="210409"/>
    <lineage>
        <taxon>Eukaryota</taxon>
        <taxon>Metazoa</taxon>
        <taxon>Ecdysozoa</taxon>
        <taxon>Arthropoda</taxon>
        <taxon>Crustacea</taxon>
        <taxon>Multicrustacea</taxon>
        <taxon>Malacostraca</taxon>
        <taxon>Eumalacostraca</taxon>
        <taxon>Eucarida</taxon>
        <taxon>Decapoda</taxon>
        <taxon>Pleocyemata</taxon>
        <taxon>Brachyura</taxon>
        <taxon>Eubrachyura</taxon>
        <taxon>Portunoidea</taxon>
        <taxon>Portunidae</taxon>
        <taxon>Portuninae</taxon>
        <taxon>Portunus</taxon>
    </lineage>
</organism>
<accession>A0A5B7DUH6</accession>
<reference evidence="1 2" key="1">
    <citation type="submission" date="2019-05" db="EMBL/GenBank/DDBJ databases">
        <title>Another draft genome of Portunus trituberculatus and its Hox gene families provides insights of decapod evolution.</title>
        <authorList>
            <person name="Jeong J.-H."/>
            <person name="Song I."/>
            <person name="Kim S."/>
            <person name="Choi T."/>
            <person name="Kim D."/>
            <person name="Ryu S."/>
            <person name="Kim W."/>
        </authorList>
    </citation>
    <scope>NUCLEOTIDE SEQUENCE [LARGE SCALE GENOMIC DNA]</scope>
    <source>
        <tissue evidence="1">Muscle</tissue>
    </source>
</reference>
<keyword evidence="2" id="KW-1185">Reference proteome</keyword>
<dbReference type="Proteomes" id="UP000324222">
    <property type="component" value="Unassembled WGS sequence"/>
</dbReference>
<protein>
    <submittedName>
        <fullName evidence="1">Uncharacterized protein</fullName>
    </submittedName>
</protein>
<dbReference type="EMBL" id="VSRR010001364">
    <property type="protein sequence ID" value="MPC24707.1"/>
    <property type="molecule type" value="Genomic_DNA"/>
</dbReference>
<comment type="caution">
    <text evidence="1">The sequence shown here is derived from an EMBL/GenBank/DDBJ whole genome shotgun (WGS) entry which is preliminary data.</text>
</comment>
<gene>
    <name evidence="1" type="ORF">E2C01_017795</name>
</gene>
<proteinExistence type="predicted"/>
<sequence>MCALGSVESQAHGFKSCPWSECSLGFFTRSNGFLAVVDEYTRLKLDLQKPATDVYTHRF</sequence>
<evidence type="ECO:0000313" key="1">
    <source>
        <dbReference type="EMBL" id="MPC24707.1"/>
    </source>
</evidence>
<evidence type="ECO:0000313" key="2">
    <source>
        <dbReference type="Proteomes" id="UP000324222"/>
    </source>
</evidence>
<name>A0A5B7DUH6_PORTR</name>
<dbReference type="AlphaFoldDB" id="A0A5B7DUH6"/>